<sequence length="73" mass="7742">MCVNTVSPGLINTPLWSSLDDKTRAAMFNRLSENLPAKIVGKPEHIANAVTFLMRTPFATGSNVRVDGGGAIA</sequence>
<dbReference type="InterPro" id="IPR036291">
    <property type="entry name" value="NAD(P)-bd_dom_sf"/>
</dbReference>
<dbReference type="PANTHER" id="PTHR43658">
    <property type="entry name" value="SHORT-CHAIN DEHYDROGENASE/REDUCTASE"/>
    <property type="match status" value="1"/>
</dbReference>
<organism evidence="2 3">
    <name type="scientific">Pseudorhizobium tarimense</name>
    <dbReference type="NCBI Taxonomy" id="1079109"/>
    <lineage>
        <taxon>Bacteria</taxon>
        <taxon>Pseudomonadati</taxon>
        <taxon>Pseudomonadota</taxon>
        <taxon>Alphaproteobacteria</taxon>
        <taxon>Hyphomicrobiales</taxon>
        <taxon>Rhizobiaceae</taxon>
        <taxon>Rhizobium/Agrobacterium group</taxon>
        <taxon>Pseudorhizobium</taxon>
    </lineage>
</organism>
<dbReference type="SUPFAM" id="SSF51735">
    <property type="entry name" value="NAD(P)-binding Rossmann-fold domains"/>
    <property type="match status" value="1"/>
</dbReference>
<accession>A0ABV2HBU4</accession>
<dbReference type="Gene3D" id="3.40.50.720">
    <property type="entry name" value="NAD(P)-binding Rossmann-like Domain"/>
    <property type="match status" value="1"/>
</dbReference>
<comment type="caution">
    <text evidence="2">The sequence shown here is derived from an EMBL/GenBank/DDBJ whole genome shotgun (WGS) entry which is preliminary data.</text>
</comment>
<reference evidence="2 3" key="1">
    <citation type="submission" date="2024-06" db="EMBL/GenBank/DDBJ databases">
        <title>Genomic Encyclopedia of Type Strains, Phase IV (KMG-IV): sequencing the most valuable type-strain genomes for metagenomic binning, comparative biology and taxonomic classification.</title>
        <authorList>
            <person name="Goeker M."/>
        </authorList>
    </citation>
    <scope>NUCLEOTIDE SEQUENCE [LARGE SCALE GENOMIC DNA]</scope>
    <source>
        <strain evidence="2 3">DSM 105042</strain>
    </source>
</reference>
<dbReference type="InterPro" id="IPR002347">
    <property type="entry name" value="SDR_fam"/>
</dbReference>
<dbReference type="Pfam" id="PF13561">
    <property type="entry name" value="adh_short_C2"/>
    <property type="match status" value="1"/>
</dbReference>
<protein>
    <submittedName>
        <fullName evidence="2">NAD(P)-dependent dehydrogenase (Short-subunit alcohol dehydrogenase family)</fullName>
    </submittedName>
</protein>
<proteinExistence type="predicted"/>
<name>A0ABV2HBU4_9HYPH</name>
<gene>
    <name evidence="2" type="ORF">ABID21_004151</name>
</gene>
<keyword evidence="3" id="KW-1185">Reference proteome</keyword>
<keyword evidence="1" id="KW-0560">Oxidoreductase</keyword>
<dbReference type="EMBL" id="JBEPLJ010000018">
    <property type="protein sequence ID" value="MET3588018.1"/>
    <property type="molecule type" value="Genomic_DNA"/>
</dbReference>
<dbReference type="PANTHER" id="PTHR43658:SF8">
    <property type="entry name" value="17-BETA-HYDROXYSTEROID DEHYDROGENASE 14-RELATED"/>
    <property type="match status" value="1"/>
</dbReference>
<evidence type="ECO:0000256" key="1">
    <source>
        <dbReference type="ARBA" id="ARBA00023002"/>
    </source>
</evidence>
<dbReference type="Proteomes" id="UP001549031">
    <property type="component" value="Unassembled WGS sequence"/>
</dbReference>
<evidence type="ECO:0000313" key="3">
    <source>
        <dbReference type="Proteomes" id="UP001549031"/>
    </source>
</evidence>
<evidence type="ECO:0000313" key="2">
    <source>
        <dbReference type="EMBL" id="MET3588018.1"/>
    </source>
</evidence>